<evidence type="ECO:0000256" key="2">
    <source>
        <dbReference type="ARBA" id="ARBA00034301"/>
    </source>
</evidence>
<reference evidence="5" key="1">
    <citation type="submission" date="2019-10" db="EMBL/GenBank/DDBJ databases">
        <title>Description of Paenibacillus glebae sp. nov.</title>
        <authorList>
            <person name="Carlier A."/>
            <person name="Qi S."/>
        </authorList>
    </citation>
    <scope>NUCLEOTIDE SEQUENCE</scope>
    <source>
        <strain evidence="5">LMG 31456</strain>
    </source>
</reference>
<dbReference type="InterPro" id="IPR050855">
    <property type="entry name" value="NDM-1-like"/>
</dbReference>
<comment type="function">
    <text evidence="2">Counteracts the endogenous Pycsar antiviral defense system. Phosphodiesterase that enables metal-dependent hydrolysis of host cyclic nucleotide Pycsar defense signals such as cCMP and cUMP.</text>
</comment>
<dbReference type="PANTHER" id="PTHR42951">
    <property type="entry name" value="METALLO-BETA-LACTAMASE DOMAIN-CONTAINING"/>
    <property type="match status" value="1"/>
</dbReference>
<evidence type="ECO:0000256" key="1">
    <source>
        <dbReference type="ARBA" id="ARBA00034221"/>
    </source>
</evidence>
<organism evidence="5 6">
    <name type="scientific">Paenibacillus foliorum</name>
    <dbReference type="NCBI Taxonomy" id="2654974"/>
    <lineage>
        <taxon>Bacteria</taxon>
        <taxon>Bacillati</taxon>
        <taxon>Bacillota</taxon>
        <taxon>Bacilli</taxon>
        <taxon>Bacillales</taxon>
        <taxon>Paenibacillaceae</taxon>
        <taxon>Paenibacillus</taxon>
    </lineage>
</organism>
<comment type="catalytic activity">
    <reaction evidence="1">
        <text>3',5'-cyclic CMP + H2O = CMP + H(+)</text>
        <dbReference type="Rhea" id="RHEA:72675"/>
        <dbReference type="ChEBI" id="CHEBI:15377"/>
        <dbReference type="ChEBI" id="CHEBI:15378"/>
        <dbReference type="ChEBI" id="CHEBI:58003"/>
        <dbReference type="ChEBI" id="CHEBI:60377"/>
    </reaction>
    <physiologicalReaction direction="left-to-right" evidence="1">
        <dbReference type="Rhea" id="RHEA:72676"/>
    </physiologicalReaction>
</comment>
<protein>
    <submittedName>
        <fullName evidence="5">MBL fold metallo-hydrolase</fullName>
    </submittedName>
</protein>
<comment type="caution">
    <text evidence="5">The sequence shown here is derived from an EMBL/GenBank/DDBJ whole genome shotgun (WGS) entry which is preliminary data.</text>
</comment>
<dbReference type="Pfam" id="PF00753">
    <property type="entry name" value="Lactamase_B"/>
    <property type="match status" value="1"/>
</dbReference>
<dbReference type="SUPFAM" id="SSF56281">
    <property type="entry name" value="Metallo-hydrolase/oxidoreductase"/>
    <property type="match status" value="1"/>
</dbReference>
<evidence type="ECO:0000313" key="6">
    <source>
        <dbReference type="Proteomes" id="UP000641588"/>
    </source>
</evidence>
<gene>
    <name evidence="5" type="ORF">GC093_00895</name>
</gene>
<dbReference type="AlphaFoldDB" id="A0A972GJ81"/>
<proteinExistence type="predicted"/>
<dbReference type="EMBL" id="WHOD01000003">
    <property type="protein sequence ID" value="NOU91796.1"/>
    <property type="molecule type" value="Genomic_DNA"/>
</dbReference>
<dbReference type="InterPro" id="IPR001279">
    <property type="entry name" value="Metallo-B-lactamas"/>
</dbReference>
<feature type="domain" description="Metallo-beta-lactamase" evidence="4">
    <location>
        <begin position="25"/>
        <end position="213"/>
    </location>
</feature>
<dbReference type="CDD" id="cd06262">
    <property type="entry name" value="metallo-hydrolase-like_MBL-fold"/>
    <property type="match status" value="1"/>
</dbReference>
<keyword evidence="6" id="KW-1185">Reference proteome</keyword>
<name>A0A972GJ81_9BACL</name>
<evidence type="ECO:0000313" key="5">
    <source>
        <dbReference type="EMBL" id="NOU91796.1"/>
    </source>
</evidence>
<dbReference type="InterPro" id="IPR036866">
    <property type="entry name" value="RibonucZ/Hydroxyglut_hydro"/>
</dbReference>
<sequence>MEDGGLLMQIMKDVYLLSGQPYGVSSNVYAVMGQESIVMIDCGTGDEDYKLIEHNLASWGLDHYPVSHLLLTHSHFDHCGNAHIFSKKGTQLIAGAGDAEGIELGDERTLYYSYKQNFVPCPVDVKVKDGDVITIAGLSFEIIHTPGHSRGSVIYKLINHGKVILFTGDTVMSGPNGQPKLGVTVAEDFDAGLYLKSLNRLSKMEADAVLGGHFQPCLRNATFLLRRGYRTGLIELRSPSIPTLQ</sequence>
<dbReference type="SMART" id="SM00849">
    <property type="entry name" value="Lactamase_B"/>
    <property type="match status" value="1"/>
</dbReference>
<comment type="catalytic activity">
    <reaction evidence="3">
        <text>3',5'-cyclic UMP + H2O = UMP + H(+)</text>
        <dbReference type="Rhea" id="RHEA:70575"/>
        <dbReference type="ChEBI" id="CHEBI:15377"/>
        <dbReference type="ChEBI" id="CHEBI:15378"/>
        <dbReference type="ChEBI" id="CHEBI:57865"/>
        <dbReference type="ChEBI" id="CHEBI:184387"/>
    </reaction>
    <physiologicalReaction direction="left-to-right" evidence="3">
        <dbReference type="Rhea" id="RHEA:70576"/>
    </physiologicalReaction>
</comment>
<dbReference type="Proteomes" id="UP000641588">
    <property type="component" value="Unassembled WGS sequence"/>
</dbReference>
<evidence type="ECO:0000259" key="4">
    <source>
        <dbReference type="SMART" id="SM00849"/>
    </source>
</evidence>
<evidence type="ECO:0000256" key="3">
    <source>
        <dbReference type="ARBA" id="ARBA00048505"/>
    </source>
</evidence>
<accession>A0A972GJ81</accession>
<dbReference type="PANTHER" id="PTHR42951:SF4">
    <property type="entry name" value="ACYL-COENZYME A THIOESTERASE MBLAC2"/>
    <property type="match status" value="1"/>
</dbReference>
<dbReference type="Gene3D" id="3.60.15.10">
    <property type="entry name" value="Ribonuclease Z/Hydroxyacylglutathione hydrolase-like"/>
    <property type="match status" value="1"/>
</dbReference>